<dbReference type="EC" id="4.2.1.9" evidence="14 15"/>
<evidence type="ECO:0000256" key="12">
    <source>
        <dbReference type="ARBA" id="ARBA00029436"/>
    </source>
</evidence>
<dbReference type="PROSITE" id="PS00887">
    <property type="entry name" value="ILVD_EDD_2"/>
    <property type="match status" value="1"/>
</dbReference>
<dbReference type="NCBIfam" id="NF002068">
    <property type="entry name" value="PRK00911.1"/>
    <property type="match status" value="1"/>
</dbReference>
<dbReference type="UniPathway" id="UPA00049">
    <property type="reaction ID" value="UER00061"/>
</dbReference>
<dbReference type="GO" id="GO:0004160">
    <property type="term" value="F:dihydroxy-acid dehydratase activity"/>
    <property type="evidence" value="ECO:0007669"/>
    <property type="project" value="UniProtKB-UniRule"/>
</dbReference>
<comment type="catalytic activity">
    <reaction evidence="15">
        <text>(2R,3R)-2,3-dihydroxy-3-methylpentanoate = (S)-3-methyl-2-oxopentanoate + H2O</text>
        <dbReference type="Rhea" id="RHEA:27694"/>
        <dbReference type="ChEBI" id="CHEBI:15377"/>
        <dbReference type="ChEBI" id="CHEBI:35146"/>
        <dbReference type="ChEBI" id="CHEBI:49258"/>
        <dbReference type="EC" id="4.2.1.9"/>
    </reaction>
</comment>
<evidence type="ECO:0000313" key="18">
    <source>
        <dbReference type="EMBL" id="BCK83846.1"/>
    </source>
</evidence>
<dbReference type="AlphaFoldDB" id="A0A810QDE0"/>
<comment type="cofactor">
    <cofactor evidence="15">
        <name>[2Fe-2S] cluster</name>
        <dbReference type="ChEBI" id="CHEBI:190135"/>
    </cofactor>
    <text evidence="15">Binds 1 [2Fe-2S] cluster per subunit. This cluster acts as a Lewis acid cofactor.</text>
</comment>
<gene>
    <name evidence="15 18" type="primary">ilvD</name>
    <name evidence="18" type="ORF">MM59RIKEN_11650</name>
</gene>
<evidence type="ECO:0000256" key="6">
    <source>
        <dbReference type="ARBA" id="ARBA00022842"/>
    </source>
</evidence>
<feature type="binding site" evidence="15">
    <location>
        <position position="78"/>
    </location>
    <ligand>
        <name>Mg(2+)</name>
        <dbReference type="ChEBI" id="CHEBI:18420"/>
    </ligand>
</feature>
<comment type="subunit">
    <text evidence="15">Homodimer.</text>
</comment>
<feature type="domain" description="Dihydroxy-acid/6-phosphogluconate dehydratase C-terminal" evidence="17">
    <location>
        <begin position="358"/>
        <end position="549"/>
    </location>
</feature>
<keyword evidence="5 15" id="KW-0479">Metal-binding</keyword>
<comment type="cofactor">
    <cofactor evidence="1 15">
        <name>Mg(2+)</name>
        <dbReference type="ChEBI" id="CHEBI:18420"/>
    </cofactor>
</comment>
<dbReference type="Proteomes" id="UP000679848">
    <property type="component" value="Chromosome"/>
</dbReference>
<accession>A0A810QDE0</accession>
<evidence type="ECO:0000256" key="11">
    <source>
        <dbReference type="ARBA" id="ARBA00029304"/>
    </source>
</evidence>
<keyword evidence="4 15" id="KW-0001">2Fe-2S</keyword>
<dbReference type="InterPro" id="IPR056740">
    <property type="entry name" value="ILV_EDD_C"/>
</dbReference>
<dbReference type="RefSeq" id="WP_213542894.1">
    <property type="nucleotide sequence ID" value="NZ_AP023420.1"/>
</dbReference>
<dbReference type="PANTHER" id="PTHR43661">
    <property type="entry name" value="D-XYLONATE DEHYDRATASE"/>
    <property type="match status" value="1"/>
</dbReference>
<dbReference type="SUPFAM" id="SSF143975">
    <property type="entry name" value="IlvD/EDD N-terminal domain-like"/>
    <property type="match status" value="1"/>
</dbReference>
<dbReference type="GO" id="GO:0009097">
    <property type="term" value="P:isoleucine biosynthetic process"/>
    <property type="evidence" value="ECO:0007669"/>
    <property type="project" value="UniProtKB-UniRule"/>
</dbReference>
<dbReference type="GO" id="GO:0005829">
    <property type="term" value="C:cytosol"/>
    <property type="evidence" value="ECO:0007669"/>
    <property type="project" value="TreeGrafter"/>
</dbReference>
<dbReference type="PROSITE" id="PS00886">
    <property type="entry name" value="ILVD_EDD_1"/>
    <property type="match status" value="1"/>
</dbReference>
<dbReference type="InterPro" id="IPR037237">
    <property type="entry name" value="IlvD/EDD_N"/>
</dbReference>
<dbReference type="SUPFAM" id="SSF52016">
    <property type="entry name" value="LeuD/IlvD-like"/>
    <property type="match status" value="1"/>
</dbReference>
<dbReference type="InterPro" id="IPR004404">
    <property type="entry name" value="DihydroxyA_deHydtase"/>
</dbReference>
<dbReference type="Pfam" id="PF24877">
    <property type="entry name" value="ILV_EDD_C"/>
    <property type="match status" value="1"/>
</dbReference>
<feature type="binding site" description="via carbamate group" evidence="15">
    <location>
        <position position="121"/>
    </location>
    <ligand>
        <name>Mg(2+)</name>
        <dbReference type="ChEBI" id="CHEBI:18420"/>
    </ligand>
</feature>
<dbReference type="InterPro" id="IPR042096">
    <property type="entry name" value="Dihydro-acid_dehy_C"/>
</dbReference>
<dbReference type="InterPro" id="IPR000581">
    <property type="entry name" value="ILV_EDD_N"/>
</dbReference>
<evidence type="ECO:0000256" key="8">
    <source>
        <dbReference type="ARBA" id="ARBA00023014"/>
    </source>
</evidence>
<comment type="caution">
    <text evidence="15">Lacks conserved residue(s) required for the propagation of feature annotation.</text>
</comment>
<keyword evidence="7 15" id="KW-0408">Iron</keyword>
<evidence type="ECO:0000256" key="13">
    <source>
        <dbReference type="ARBA" id="ARBA00029437"/>
    </source>
</evidence>
<dbReference type="Gene3D" id="3.50.30.80">
    <property type="entry name" value="IlvD/EDD C-terminal domain-like"/>
    <property type="match status" value="1"/>
</dbReference>
<comment type="catalytic activity">
    <reaction evidence="11">
        <text>(2R)-2,3-dihydroxy-3-methylbutanoate = 3-methyl-2-oxobutanoate + H2O</text>
        <dbReference type="Rhea" id="RHEA:24809"/>
        <dbReference type="ChEBI" id="CHEBI:11851"/>
        <dbReference type="ChEBI" id="CHEBI:15377"/>
        <dbReference type="ChEBI" id="CHEBI:49072"/>
        <dbReference type="EC" id="4.2.1.9"/>
    </reaction>
    <physiologicalReaction direction="left-to-right" evidence="11">
        <dbReference type="Rhea" id="RHEA:24810"/>
    </physiologicalReaction>
</comment>
<reference evidence="18" key="1">
    <citation type="submission" date="2020-09" db="EMBL/GenBank/DDBJ databases">
        <title>New species isolated from human feces.</title>
        <authorList>
            <person name="Kitahara M."/>
            <person name="Shigeno Y."/>
            <person name="Shime M."/>
            <person name="Matsumoto Y."/>
            <person name="Nakamura S."/>
            <person name="Motooka D."/>
            <person name="Fukuoka S."/>
            <person name="Nishikawa H."/>
            <person name="Benno Y."/>
        </authorList>
    </citation>
    <scope>NUCLEOTIDE SEQUENCE</scope>
    <source>
        <strain evidence="18">MM59</strain>
    </source>
</reference>
<proteinExistence type="inferred from homology"/>
<dbReference type="GO" id="GO:0000287">
    <property type="term" value="F:magnesium ion binding"/>
    <property type="evidence" value="ECO:0007669"/>
    <property type="project" value="UniProtKB-UniRule"/>
</dbReference>
<evidence type="ECO:0000313" key="19">
    <source>
        <dbReference type="Proteomes" id="UP000679848"/>
    </source>
</evidence>
<name>A0A810QDE0_9FIRM</name>
<evidence type="ECO:0000256" key="3">
    <source>
        <dbReference type="ARBA" id="ARBA00022605"/>
    </source>
</evidence>
<feature type="binding site" evidence="15">
    <location>
        <position position="120"/>
    </location>
    <ligand>
        <name>Mg(2+)</name>
        <dbReference type="ChEBI" id="CHEBI:18420"/>
    </ligand>
</feature>
<dbReference type="GO" id="GO:0009099">
    <property type="term" value="P:L-valine biosynthetic process"/>
    <property type="evidence" value="ECO:0007669"/>
    <property type="project" value="UniProtKB-UniRule"/>
</dbReference>
<dbReference type="HAMAP" id="MF_00012">
    <property type="entry name" value="IlvD"/>
    <property type="match status" value="1"/>
</dbReference>
<keyword evidence="10 15" id="KW-0100">Branched-chain amino acid biosynthesis</keyword>
<evidence type="ECO:0000256" key="9">
    <source>
        <dbReference type="ARBA" id="ARBA00023239"/>
    </source>
</evidence>
<organism evidence="18 19">
    <name type="scientific">Pusillibacter faecalis</name>
    <dbReference type="NCBI Taxonomy" id="2714358"/>
    <lineage>
        <taxon>Bacteria</taxon>
        <taxon>Bacillati</taxon>
        <taxon>Bacillota</taxon>
        <taxon>Clostridia</taxon>
        <taxon>Eubacteriales</taxon>
        <taxon>Oscillospiraceae</taxon>
        <taxon>Pusillibacter</taxon>
    </lineage>
</organism>
<evidence type="ECO:0000256" key="7">
    <source>
        <dbReference type="ARBA" id="ARBA00023004"/>
    </source>
</evidence>
<evidence type="ECO:0000256" key="5">
    <source>
        <dbReference type="ARBA" id="ARBA00022723"/>
    </source>
</evidence>
<dbReference type="FunFam" id="3.50.30.80:FF:000001">
    <property type="entry name" value="Dihydroxy-acid dehydratase"/>
    <property type="match status" value="1"/>
</dbReference>
<evidence type="ECO:0000256" key="2">
    <source>
        <dbReference type="ARBA" id="ARBA00006486"/>
    </source>
</evidence>
<evidence type="ECO:0000256" key="1">
    <source>
        <dbReference type="ARBA" id="ARBA00001946"/>
    </source>
</evidence>
<feature type="domain" description="Dihydroxy-acid/6-phosphogluconate dehydratase N-terminal" evidence="16">
    <location>
        <begin position="31"/>
        <end position="348"/>
    </location>
</feature>
<dbReference type="UniPathway" id="UPA00047">
    <property type="reaction ID" value="UER00057"/>
</dbReference>
<dbReference type="NCBIfam" id="TIGR00110">
    <property type="entry name" value="ilvD"/>
    <property type="match status" value="1"/>
</dbReference>
<evidence type="ECO:0000256" key="14">
    <source>
        <dbReference type="ARBA" id="ARBA00029490"/>
    </source>
</evidence>
<feature type="binding site" evidence="15">
    <location>
        <position position="442"/>
    </location>
    <ligand>
        <name>Mg(2+)</name>
        <dbReference type="ChEBI" id="CHEBI:18420"/>
    </ligand>
</feature>
<evidence type="ECO:0000256" key="15">
    <source>
        <dbReference type="HAMAP-Rule" id="MF_00012"/>
    </source>
</evidence>
<evidence type="ECO:0000256" key="10">
    <source>
        <dbReference type="ARBA" id="ARBA00023304"/>
    </source>
</evidence>
<dbReference type="Pfam" id="PF00920">
    <property type="entry name" value="ILVD_EDD_N"/>
    <property type="match status" value="1"/>
</dbReference>
<sequence length="555" mass="58699">MNSDKVTQGVDRAPHRSLFYAAGFTDEELSKPLIGVVCAQSDIIPGHMHLSKLAEAVKAGIYAAGGTPVVVPAIGVCDGIIMGHKGMHYSLASRELIADSVETLAAAHCFDGLVLIPNCDKIVPGMLMAALRLNLPAIVCSGGPMLAGCVDGKKTSLSQMFEAVGAYKAGLIDEAELRRRELASCPTCGSCSGMFTANSMNCLCEALGLALPGNGTVPAPYSNRLLLAKHTGGQIMELVKRDIRPRDIVTMAALRNAITVDMALGCSTNSALHLPAIAHEAGLRLDLKLFNEISERTPNLCHLAPAGEHYMEELEAAGGVSAVMKELADAGFLDDNVLTVTGKTLGENVAHAENRDPEIIRPLSNPYSATGGLAFLFGNIAKNGCVVKRSAVAPEMRVHSCTARVFNSEDEAVEAIYGGSIHAGDIVVIRYEGPKGGPGMREMLVPTSALAGMKLDREVALLTDGRFSGASRGASIGHVSPEAAAGGEIGLLEDGDVIDIDMDHYTIEARVTEEEFARRRNSQVMPESWVRGGWLARYQKLVSSADEGAILRDTL</sequence>
<evidence type="ECO:0000259" key="17">
    <source>
        <dbReference type="Pfam" id="PF24877"/>
    </source>
</evidence>
<evidence type="ECO:0000259" key="16">
    <source>
        <dbReference type="Pfam" id="PF00920"/>
    </source>
</evidence>
<comment type="function">
    <text evidence="15">Functions in the biosynthesis of branched-chain amino acids. Catalyzes the dehydration of (2R,3R)-2,3-dihydroxy-3-methylpentanoate (2,3-dihydroxy-3-methylvalerate) into 2-oxo-3-methylpentanoate (2-oxo-3-methylvalerate) and of (2R)-2,3-dihydroxy-3-methylbutanoate (2,3-dihydroxyisovalerate) into 2-oxo-3-methylbutanoate (2-oxoisovalerate), the penultimate precursor to L-isoleucine and L-valine, respectively.</text>
</comment>
<keyword evidence="3 15" id="KW-0028">Amino-acid biosynthesis</keyword>
<keyword evidence="19" id="KW-1185">Reference proteome</keyword>
<comment type="pathway">
    <text evidence="13 15">Amino-acid biosynthesis; L-isoleucine biosynthesis; L-isoleucine from 2-oxobutanoate: step 3/4.</text>
</comment>
<dbReference type="GO" id="GO:0051537">
    <property type="term" value="F:2 iron, 2 sulfur cluster binding"/>
    <property type="evidence" value="ECO:0007669"/>
    <property type="project" value="UniProtKB-UniRule"/>
</dbReference>
<feature type="modified residue" description="N6-carboxylysine" evidence="15">
    <location>
        <position position="121"/>
    </location>
</feature>
<protein>
    <recommendedName>
        <fullName evidence="14 15">Dihydroxy-acid dehydratase</fullName>
        <shortName evidence="15">DAD</shortName>
        <ecNumber evidence="14 15">4.2.1.9</ecNumber>
    </recommendedName>
</protein>
<feature type="active site" description="Proton acceptor" evidence="15">
    <location>
        <position position="468"/>
    </location>
</feature>
<dbReference type="KEGG" id="pfaa:MM59RIKEN_11650"/>
<dbReference type="InterPro" id="IPR020558">
    <property type="entry name" value="DiOHA_6PGluconate_deHydtase_CS"/>
</dbReference>
<evidence type="ECO:0000256" key="4">
    <source>
        <dbReference type="ARBA" id="ARBA00022714"/>
    </source>
</evidence>
<keyword evidence="8 15" id="KW-0411">Iron-sulfur</keyword>
<comment type="pathway">
    <text evidence="12 15">Amino-acid biosynthesis; L-valine biosynthesis; L-valine from pyruvate: step 3/4.</text>
</comment>
<dbReference type="EMBL" id="AP023420">
    <property type="protein sequence ID" value="BCK83846.1"/>
    <property type="molecule type" value="Genomic_DNA"/>
</dbReference>
<keyword evidence="9 15" id="KW-0456">Lyase</keyword>
<comment type="similarity">
    <text evidence="2 15">Belongs to the IlvD/Edd family.</text>
</comment>
<dbReference type="PANTHER" id="PTHR43661:SF3">
    <property type="entry name" value="D-XYLONATE DEHYDRATASE YAGF-RELATED"/>
    <property type="match status" value="1"/>
</dbReference>
<keyword evidence="6 15" id="KW-0460">Magnesium</keyword>